<proteinExistence type="inferred from homology"/>
<accession>A0A1D2A136</accession>
<keyword evidence="6 8" id="KW-0472">Membrane</keyword>
<evidence type="ECO:0000256" key="6">
    <source>
        <dbReference type="ARBA" id="ARBA00023136"/>
    </source>
</evidence>
<dbReference type="GO" id="GO:0005337">
    <property type="term" value="F:nucleoside transmembrane transporter activity"/>
    <property type="evidence" value="ECO:0007669"/>
    <property type="project" value="InterPro"/>
</dbReference>
<dbReference type="PRINTS" id="PR01130">
    <property type="entry name" value="DERENTRNSPRT"/>
</dbReference>
<keyword evidence="4 8" id="KW-0812">Transmembrane</keyword>
<name>A0A1D2A136_AUXPR</name>
<evidence type="ECO:0000256" key="3">
    <source>
        <dbReference type="ARBA" id="ARBA00022448"/>
    </source>
</evidence>
<evidence type="ECO:0000256" key="2">
    <source>
        <dbReference type="ARBA" id="ARBA00007965"/>
    </source>
</evidence>
<feature type="transmembrane region" description="Helical" evidence="8">
    <location>
        <begin position="311"/>
        <end position="329"/>
    </location>
</feature>
<evidence type="ECO:0000256" key="4">
    <source>
        <dbReference type="ARBA" id="ARBA00022692"/>
    </source>
</evidence>
<evidence type="ECO:0000313" key="9">
    <source>
        <dbReference type="EMBL" id="JAT72892.1"/>
    </source>
</evidence>
<feature type="transmembrane region" description="Helical" evidence="8">
    <location>
        <begin position="483"/>
        <end position="507"/>
    </location>
</feature>
<feature type="region of interest" description="Disordered" evidence="7">
    <location>
        <begin position="200"/>
        <end position="243"/>
    </location>
</feature>
<dbReference type="EMBL" id="GDKF01005730">
    <property type="protein sequence ID" value="JAT72892.1"/>
    <property type="molecule type" value="Transcribed_RNA"/>
</dbReference>
<dbReference type="GO" id="GO:0005886">
    <property type="term" value="C:plasma membrane"/>
    <property type="evidence" value="ECO:0007669"/>
    <property type="project" value="TreeGrafter"/>
</dbReference>
<dbReference type="PANTHER" id="PTHR10332:SF10">
    <property type="entry name" value="EQUILIBRATIVE NUCLEOSIDE TRANSPORTER 4"/>
    <property type="match status" value="1"/>
</dbReference>
<sequence length="508" mass="52127">MKTATGPDTWGTFLTYTGLGSGTLAAWNSFILGADYFESRFPGQHANRLFTVFYLPVNLSVVAGLTYWNTLLSTRTRIRMGLAGSALGLALVPLLGALPPSGLTLAATLGLLCCVGVTDGLTQPALFAEAAQGPPLLTHALVTGTALAGLAACALRVATKALLPPTPRGLAASAAAFFWVATAWVAGCLALYLTRAQRPREGVEENTPGARTPTPASPPPRVELSPSVHGASEEDAEASLLPRGPAPEAVLRSPYLVPLGTAKAGVGEVRATLRTIWRLSLATCLIYTVTLAIFPGVLVEDARAPSGDAGRGWFVVGMMTLFNLGDLAGKGGPTLVPALRWSRQGGILGAVCLRALFIPAFHLAGERHWPGDRLVSQRSSKSGSSRGYSAPLGAVGMEGAAHRAEGQGMLIPASCALPPREPADASWSPLSHPLPPLAPPNSAVSAPAGLALCTLGLGFTNGVLTSSAMATAPAHVAPSQAGLAGSIMVLSLDVGLVLGAALSFLWLL</sequence>
<feature type="transmembrane region" description="Helical" evidence="8">
    <location>
        <begin position="140"/>
        <end position="158"/>
    </location>
</feature>
<feature type="transmembrane region" description="Helical" evidence="8">
    <location>
        <begin position="105"/>
        <end position="128"/>
    </location>
</feature>
<evidence type="ECO:0000256" key="7">
    <source>
        <dbReference type="SAM" id="MobiDB-lite"/>
    </source>
</evidence>
<dbReference type="InterPro" id="IPR002259">
    <property type="entry name" value="Eqnu_transpt"/>
</dbReference>
<reference evidence="9" key="1">
    <citation type="submission" date="2015-08" db="EMBL/GenBank/DDBJ databases">
        <authorList>
            <person name="Babu N.S."/>
            <person name="Beckwith C.J."/>
            <person name="Beseler K.G."/>
            <person name="Brison A."/>
            <person name="Carone J.V."/>
            <person name="Caskin T.P."/>
            <person name="Diamond M."/>
            <person name="Durham M.E."/>
            <person name="Foxe J.M."/>
            <person name="Go M."/>
            <person name="Henderson B.A."/>
            <person name="Jones I.B."/>
            <person name="McGettigan J.A."/>
            <person name="Micheletti S.J."/>
            <person name="Nasrallah M.E."/>
            <person name="Ortiz D."/>
            <person name="Piller C.R."/>
            <person name="Privatt S.R."/>
            <person name="Schneider S.L."/>
            <person name="Sharp S."/>
            <person name="Smith T.C."/>
            <person name="Stanton J.D."/>
            <person name="Ullery H.E."/>
            <person name="Wilson R.J."/>
            <person name="Serrano M.G."/>
            <person name="Buck G."/>
            <person name="Lee V."/>
            <person name="Wang Y."/>
            <person name="Carvalho R."/>
            <person name="Voegtly L."/>
            <person name="Shi R."/>
            <person name="Duckworth R."/>
            <person name="Johnson A."/>
            <person name="Loviza R."/>
            <person name="Walstead R."/>
            <person name="Shah Z."/>
            <person name="Kiflezghi M."/>
            <person name="Wade K."/>
            <person name="Ball S.L."/>
            <person name="Bradley K.W."/>
            <person name="Asai D.J."/>
            <person name="Bowman C.A."/>
            <person name="Russell D.A."/>
            <person name="Pope W.H."/>
            <person name="Jacobs-Sera D."/>
            <person name="Hendrix R.W."/>
            <person name="Hatfull G.F."/>
        </authorList>
    </citation>
    <scope>NUCLEOTIDE SEQUENCE</scope>
</reference>
<gene>
    <name evidence="9" type="ORF">g.34637</name>
</gene>
<feature type="transmembrane region" description="Helical" evidence="8">
    <location>
        <begin position="170"/>
        <end position="193"/>
    </location>
</feature>
<keyword evidence="3" id="KW-0813">Transport</keyword>
<comment type="subcellular location">
    <subcellularLocation>
        <location evidence="1">Membrane</location>
        <topology evidence="1">Multi-pass membrane protein</topology>
    </subcellularLocation>
</comment>
<evidence type="ECO:0000256" key="5">
    <source>
        <dbReference type="ARBA" id="ARBA00022989"/>
    </source>
</evidence>
<feature type="transmembrane region" description="Helical" evidence="8">
    <location>
        <begin position="49"/>
        <end position="68"/>
    </location>
</feature>
<organism evidence="9">
    <name type="scientific">Auxenochlorella protothecoides</name>
    <name type="common">Green microalga</name>
    <name type="synonym">Chlorella protothecoides</name>
    <dbReference type="NCBI Taxonomy" id="3075"/>
    <lineage>
        <taxon>Eukaryota</taxon>
        <taxon>Viridiplantae</taxon>
        <taxon>Chlorophyta</taxon>
        <taxon>core chlorophytes</taxon>
        <taxon>Trebouxiophyceae</taxon>
        <taxon>Chlorellales</taxon>
        <taxon>Chlorellaceae</taxon>
        <taxon>Auxenochlorella</taxon>
    </lineage>
</organism>
<feature type="transmembrane region" description="Helical" evidence="8">
    <location>
        <begin position="279"/>
        <end position="299"/>
    </location>
</feature>
<dbReference type="AlphaFoldDB" id="A0A1D2A136"/>
<evidence type="ECO:0008006" key="10">
    <source>
        <dbReference type="Google" id="ProtNLM"/>
    </source>
</evidence>
<dbReference type="Pfam" id="PF01733">
    <property type="entry name" value="Nucleoside_tran"/>
    <property type="match status" value="2"/>
</dbReference>
<feature type="transmembrane region" description="Helical" evidence="8">
    <location>
        <begin position="80"/>
        <end position="99"/>
    </location>
</feature>
<evidence type="ECO:0000256" key="8">
    <source>
        <dbReference type="SAM" id="Phobius"/>
    </source>
</evidence>
<keyword evidence="5 8" id="KW-1133">Transmembrane helix</keyword>
<comment type="similarity">
    <text evidence="2">Belongs to the SLC29A/ENT transporter (TC 2.A.57) family.</text>
</comment>
<dbReference type="PANTHER" id="PTHR10332">
    <property type="entry name" value="EQUILIBRATIVE NUCLEOSIDE TRANSPORTER"/>
    <property type="match status" value="1"/>
</dbReference>
<evidence type="ECO:0000256" key="1">
    <source>
        <dbReference type="ARBA" id="ARBA00004141"/>
    </source>
</evidence>
<protein>
    <recommendedName>
        <fullName evidence="10">Equilibrative nucleoside transporter 4</fullName>
    </recommendedName>
</protein>